<dbReference type="Proteomes" id="UP000050360">
    <property type="component" value="Unassembled WGS sequence"/>
</dbReference>
<feature type="transmembrane region" description="Helical" evidence="17">
    <location>
        <begin position="462"/>
        <end position="482"/>
    </location>
</feature>
<evidence type="ECO:0000256" key="13">
    <source>
        <dbReference type="ARBA" id="ARBA00023136"/>
    </source>
</evidence>
<keyword evidence="14" id="KW-0464">Manganese</keyword>
<dbReference type="PANTHER" id="PTHR13872:SF1">
    <property type="entry name" value="DOLICHYL-DIPHOSPHOOLIGOSACCHARIDE--PROTEIN GLYCOSYLTRANSFERASE SUBUNIT STT3B"/>
    <property type="match status" value="1"/>
</dbReference>
<feature type="transmembrane region" description="Helical" evidence="17">
    <location>
        <begin position="277"/>
        <end position="298"/>
    </location>
</feature>
<keyword evidence="12 17" id="KW-1133">Transmembrane helix</keyword>
<dbReference type="InterPro" id="IPR048307">
    <property type="entry name" value="STT3_N"/>
</dbReference>
<keyword evidence="8 21" id="KW-0808">Transferase</keyword>
<dbReference type="InterPro" id="IPR003674">
    <property type="entry name" value="Oligo_trans_STT3"/>
</dbReference>
<dbReference type="PATRIC" id="fig|1719120.3.peg.4670"/>
<comment type="similarity">
    <text evidence="5">Belongs to the STT3 family.</text>
</comment>
<dbReference type="InterPro" id="IPR026410">
    <property type="entry name" value="OlisacTrfase_arch"/>
</dbReference>
<evidence type="ECO:0000256" key="1">
    <source>
        <dbReference type="ARBA" id="ARBA00001936"/>
    </source>
</evidence>
<dbReference type="PANTHER" id="PTHR13872">
    <property type="entry name" value="DOLICHYL-DIPHOSPHOOLIGOSACCHARIDE--PROTEIN GLYCOSYLTRANSFERASE SUBUNIT"/>
    <property type="match status" value="1"/>
</dbReference>
<dbReference type="AlphaFoldDB" id="A0A0N8KQ54"/>
<feature type="transmembrane region" description="Helical" evidence="17">
    <location>
        <begin position="200"/>
        <end position="226"/>
    </location>
</feature>
<evidence type="ECO:0000313" key="22">
    <source>
        <dbReference type="Proteomes" id="UP000050360"/>
    </source>
</evidence>
<organism evidence="21 22">
    <name type="scientific">Candidatus Methanoperedens nitratireducens</name>
    <dbReference type="NCBI Taxonomy" id="1392998"/>
    <lineage>
        <taxon>Archaea</taxon>
        <taxon>Methanobacteriati</taxon>
        <taxon>Methanobacteriota</taxon>
        <taxon>Stenosarchaea group</taxon>
        <taxon>Methanomicrobia</taxon>
        <taxon>Methanosarcinales</taxon>
        <taxon>ANME-2 cluster</taxon>
        <taxon>Candidatus Methanoperedentaceae</taxon>
        <taxon>Candidatus Methanoperedens</taxon>
    </lineage>
</organism>
<feature type="transmembrane region" description="Helical" evidence="17">
    <location>
        <begin position="146"/>
        <end position="164"/>
    </location>
</feature>
<evidence type="ECO:0000259" key="20">
    <source>
        <dbReference type="Pfam" id="PF22627"/>
    </source>
</evidence>
<evidence type="ECO:0000256" key="6">
    <source>
        <dbReference type="ARBA" id="ARBA00012602"/>
    </source>
</evidence>
<evidence type="ECO:0000256" key="9">
    <source>
        <dbReference type="ARBA" id="ARBA00022692"/>
    </source>
</evidence>
<comment type="catalytic activity">
    <reaction evidence="16">
        <text>an archaeal dolichyl phosphooligosaccharide + [protein]-L-asparagine = an archaeal dolichyl phosphate + a glycoprotein with the oligosaccharide chain attached by N-beta-D-glycosyl linkage to a protein L-asparagine.</text>
        <dbReference type="EC" id="2.4.99.21"/>
    </reaction>
</comment>
<keyword evidence="7" id="KW-0328">Glycosyltransferase</keyword>
<proteinExistence type="inferred from homology"/>
<keyword evidence="10" id="KW-0479">Metal-binding</keyword>
<comment type="cofactor">
    <cofactor evidence="2">
        <name>Mg(2+)</name>
        <dbReference type="ChEBI" id="CHEBI:18420"/>
    </cofactor>
</comment>
<reference evidence="21 22" key="1">
    <citation type="submission" date="2015-09" db="EMBL/GenBank/DDBJ databases">
        <title>A metagenomics-based metabolic model of nitrate-dependent anaerobic oxidation of methane by Methanoperedens-like archaea.</title>
        <authorList>
            <person name="Arshad A."/>
            <person name="Speth D.R."/>
            <person name="De Graaf R.M."/>
            <person name="Op Den Camp H.J."/>
            <person name="Jetten M.S."/>
            <person name="Welte C.U."/>
        </authorList>
    </citation>
    <scope>NUCLEOTIDE SEQUENCE [LARGE SCALE GENOMIC DNA]</scope>
</reference>
<gene>
    <name evidence="21" type="ORF">MPEBLZ_04278</name>
</gene>
<evidence type="ECO:0000256" key="16">
    <source>
        <dbReference type="ARBA" id="ARBA00034066"/>
    </source>
</evidence>
<feature type="transmembrane region" description="Helical" evidence="17">
    <location>
        <begin position="21"/>
        <end position="42"/>
    </location>
</feature>
<dbReference type="Pfam" id="PF18079">
    <property type="entry name" value="AglB_L1"/>
    <property type="match status" value="1"/>
</dbReference>
<dbReference type="Pfam" id="PF02516">
    <property type="entry name" value="STT3"/>
    <property type="match status" value="1"/>
</dbReference>
<feature type="transmembrane region" description="Helical" evidence="17">
    <location>
        <begin position="247"/>
        <end position="265"/>
    </location>
</feature>
<evidence type="ECO:0000256" key="12">
    <source>
        <dbReference type="ARBA" id="ARBA00022989"/>
    </source>
</evidence>
<evidence type="ECO:0000256" key="4">
    <source>
        <dbReference type="ARBA" id="ARBA00004922"/>
    </source>
</evidence>
<evidence type="ECO:0000256" key="2">
    <source>
        <dbReference type="ARBA" id="ARBA00001946"/>
    </source>
</evidence>
<feature type="transmembrane region" description="Helical" evidence="17">
    <location>
        <begin position="112"/>
        <end position="134"/>
    </location>
</feature>
<feature type="transmembrane region" description="Helical" evidence="17">
    <location>
        <begin position="374"/>
        <end position="396"/>
    </location>
</feature>
<evidence type="ECO:0000256" key="7">
    <source>
        <dbReference type="ARBA" id="ARBA00022676"/>
    </source>
</evidence>
<keyword evidence="9 17" id="KW-0812">Transmembrane</keyword>
<evidence type="ECO:0000259" key="18">
    <source>
        <dbReference type="Pfam" id="PF02516"/>
    </source>
</evidence>
<feature type="transmembrane region" description="Helical" evidence="17">
    <location>
        <begin position="82"/>
        <end position="105"/>
    </location>
</feature>
<dbReference type="Gene3D" id="3.40.50.12610">
    <property type="match status" value="1"/>
</dbReference>
<feature type="transmembrane region" description="Helical" evidence="17">
    <location>
        <begin position="305"/>
        <end position="326"/>
    </location>
</feature>
<evidence type="ECO:0000256" key="15">
    <source>
        <dbReference type="ARBA" id="ARBA00030679"/>
    </source>
</evidence>
<accession>A0A0N8KQ54</accession>
<dbReference type="InterPro" id="IPR054479">
    <property type="entry name" value="AglB-like_core"/>
</dbReference>
<evidence type="ECO:0000256" key="3">
    <source>
        <dbReference type="ARBA" id="ARBA00004651"/>
    </source>
</evidence>
<feature type="domain" description="AglB-like core" evidence="20">
    <location>
        <begin position="511"/>
        <end position="574"/>
    </location>
</feature>
<feature type="domain" description="Oligosaccharyl transferase STT3 N-terminal" evidence="18">
    <location>
        <begin position="38"/>
        <end position="446"/>
    </location>
</feature>
<dbReference type="GO" id="GO:0004576">
    <property type="term" value="F:oligosaccharyl transferase activity"/>
    <property type="evidence" value="ECO:0007669"/>
    <property type="project" value="InterPro"/>
</dbReference>
<evidence type="ECO:0000256" key="14">
    <source>
        <dbReference type="ARBA" id="ARBA00023211"/>
    </source>
</evidence>
<evidence type="ECO:0000256" key="17">
    <source>
        <dbReference type="SAM" id="Phobius"/>
    </source>
</evidence>
<protein>
    <recommendedName>
        <fullName evidence="6">dolichyl-phosphooligosaccharide-protein glycotransferase</fullName>
        <ecNumber evidence="6">2.4.99.21</ecNumber>
    </recommendedName>
    <alternativeName>
        <fullName evidence="15">Oligosaccharyl transferase</fullName>
    </alternativeName>
</protein>
<dbReference type="GO" id="GO:0005886">
    <property type="term" value="C:plasma membrane"/>
    <property type="evidence" value="ECO:0007669"/>
    <property type="project" value="UniProtKB-SubCell"/>
</dbReference>
<dbReference type="InterPro" id="IPR041154">
    <property type="entry name" value="AglB_P1"/>
</dbReference>
<keyword evidence="11" id="KW-0460">Magnesium</keyword>
<comment type="cofactor">
    <cofactor evidence="1">
        <name>Mn(2+)</name>
        <dbReference type="ChEBI" id="CHEBI:29035"/>
    </cofactor>
</comment>
<evidence type="ECO:0000256" key="11">
    <source>
        <dbReference type="ARBA" id="ARBA00022842"/>
    </source>
</evidence>
<keyword evidence="13 17" id="KW-0472">Membrane</keyword>
<evidence type="ECO:0000256" key="5">
    <source>
        <dbReference type="ARBA" id="ARBA00010810"/>
    </source>
</evidence>
<name>A0A0N8KQ54_9EURY</name>
<feature type="transmembrane region" description="Helical" evidence="17">
    <location>
        <begin position="171"/>
        <end position="188"/>
    </location>
</feature>
<sequence length="753" mass="87061">MSINAKMIIWNKIKLDLKSHIYLFLILLIGLIVRFFTFSQVFEPGRIVFLEADPYYHMWRVFSYIESFPETFFFDSFINYPYGVVVGWPPLFDQIIALISLIAGLGKPGIHLVETIGAFIPVILGIFSIISVYYIAKEIFNERIAIYSSLLLAVMPAHAQISFLGFTDHHIAEVLISVLAYLFFIKSLKNDSYEFSILSGIMIGLSFLTWIGAPIFIGIILSYIIIQFVLDKKSNVNSNYLLKNGTISFLIAFVTIIFFYLWTPWQRDIQAGTLSYFQPLFVFLCALTVIFVGIIFRIMKNQKWFLFPSIILVMFASFVLILIFSLPSFYDNLSNSIGYLLRDAPVLKQIIEAQPLFYTYDGFFLGWQFFSNPVWYSFAFSFYLAIIGLFLLLYYNRTGIDKGRLFLVIWTLIVLVLALFQRRFTYTFAVNVAILSGFFIDKITNIRDIYNFRVLNLKPGHIALFILMVLCIPNLVLAYNMAQSPPRPSGDWYDSLTWLRENTPGPGKPPQYGIMTWWDYGNWILYISKRPVVANNFQIGGDEAARFFIQPDEALANKIMDMREARYVVVDRRMGLNKFMQNGQPVLKGTFMTILSFADKNFETYLDKYNLPNDNYFQTMYARMHVFDGNGLNNYRMIYESKETHYNLFDRPTGSIKIFEYVKGAKITGKASSNGTAFISGKITTNQERIFDYSQEAKADEKGYFEFTVPYSTDSSYETRLLKDYYLRYDNSSISINISENDVLNGNIIKVNL</sequence>
<dbReference type="GO" id="GO:0046872">
    <property type="term" value="F:metal ion binding"/>
    <property type="evidence" value="ECO:0007669"/>
    <property type="project" value="UniProtKB-KW"/>
</dbReference>
<comment type="subcellular location">
    <subcellularLocation>
        <location evidence="3">Cell membrane</location>
        <topology evidence="3">Multi-pass membrane protein</topology>
    </subcellularLocation>
</comment>
<evidence type="ECO:0000256" key="8">
    <source>
        <dbReference type="ARBA" id="ARBA00022679"/>
    </source>
</evidence>
<dbReference type="Gene3D" id="2.60.40.3390">
    <property type="match status" value="1"/>
</dbReference>
<dbReference type="UniPathway" id="UPA00378"/>
<feature type="domain" description="Archaeal glycosylation protein B peripheral" evidence="19">
    <location>
        <begin position="664"/>
        <end position="749"/>
    </location>
</feature>
<feature type="transmembrane region" description="Helical" evidence="17">
    <location>
        <begin position="426"/>
        <end position="441"/>
    </location>
</feature>
<evidence type="ECO:0000259" key="19">
    <source>
        <dbReference type="Pfam" id="PF18079"/>
    </source>
</evidence>
<comment type="pathway">
    <text evidence="4">Protein modification; protein glycosylation.</text>
</comment>
<evidence type="ECO:0000256" key="10">
    <source>
        <dbReference type="ARBA" id="ARBA00022723"/>
    </source>
</evidence>
<dbReference type="EC" id="2.4.99.21" evidence="6"/>
<dbReference type="EMBL" id="LKCM01000416">
    <property type="protein sequence ID" value="KPQ41186.1"/>
    <property type="molecule type" value="Genomic_DNA"/>
</dbReference>
<feature type="transmembrane region" description="Helical" evidence="17">
    <location>
        <begin position="403"/>
        <end position="420"/>
    </location>
</feature>
<dbReference type="NCBIfam" id="TIGR04154">
    <property type="entry name" value="archaeo_STT3"/>
    <property type="match status" value="1"/>
</dbReference>
<evidence type="ECO:0000313" key="21">
    <source>
        <dbReference type="EMBL" id="KPQ41186.1"/>
    </source>
</evidence>
<comment type="caution">
    <text evidence="21">The sequence shown here is derived from an EMBL/GenBank/DDBJ whole genome shotgun (WGS) entry which is preliminary data.</text>
</comment>
<dbReference type="Pfam" id="PF22627">
    <property type="entry name" value="AglB_core-like"/>
    <property type="match status" value="1"/>
</dbReference>